<keyword evidence="3" id="KW-1185">Reference proteome</keyword>
<dbReference type="InterPro" id="IPR036754">
    <property type="entry name" value="YbaK/aa-tRNA-synt-asso_dom_sf"/>
</dbReference>
<dbReference type="Proteomes" id="UP000191110">
    <property type="component" value="Unassembled WGS sequence"/>
</dbReference>
<dbReference type="PROSITE" id="PS51833">
    <property type="entry name" value="HDOD"/>
    <property type="match status" value="1"/>
</dbReference>
<organism evidence="2 3">
    <name type="scientific">Solemya pervernicosa gill symbiont</name>
    <dbReference type="NCBI Taxonomy" id="642797"/>
    <lineage>
        <taxon>Bacteria</taxon>
        <taxon>Pseudomonadati</taxon>
        <taxon>Pseudomonadota</taxon>
        <taxon>Gammaproteobacteria</taxon>
        <taxon>sulfur-oxidizing symbionts</taxon>
    </lineage>
</organism>
<evidence type="ECO:0000259" key="1">
    <source>
        <dbReference type="PROSITE" id="PS51833"/>
    </source>
</evidence>
<dbReference type="AlphaFoldDB" id="A0A1T2L4B6"/>
<sequence length="349" mass="37965">MKLPEKIANYLQLLNIGYAAIVHPRTGSLEQIASHTGIGLERLARAAIFEDSHGLLMAVLPASRQVDINALRSEMGRPELEPAKRETIMALLSDCAEGAIPPIAAAYAIDAIVDNRFESCDEIYVISGNNESLLRLSNSDVYLLHTGSWHGDISMLGKPISRGVTRELVIPEKIAGTLTEGGLLPIEEIRRQIRAVKHLPTMPDAAMQLLRLRNDPHATVTHLSEIVESDPSLAAQIVRYAGSAMFNYRGKIESIHDAIARVLGFENTLNIALGLAAGRAFHNPAQGPLGLNAFWHHAVYSAALSQSLASLLPKQMGVKPGLAYLAGLLHNFGFLLTGHLFRKEFTILD</sequence>
<dbReference type="InterPro" id="IPR007214">
    <property type="entry name" value="YbaK/aa-tRNA-synth-assoc-dom"/>
</dbReference>
<dbReference type="EMBL" id="MPRL01000037">
    <property type="protein sequence ID" value="OOZ39947.1"/>
    <property type="molecule type" value="Genomic_DNA"/>
</dbReference>
<dbReference type="SUPFAM" id="SSF109604">
    <property type="entry name" value="HD-domain/PDEase-like"/>
    <property type="match status" value="1"/>
</dbReference>
<dbReference type="SUPFAM" id="SSF55826">
    <property type="entry name" value="YbaK/ProRS associated domain"/>
    <property type="match status" value="1"/>
</dbReference>
<dbReference type="CDD" id="cd04332">
    <property type="entry name" value="YbaK_like"/>
    <property type="match status" value="1"/>
</dbReference>
<name>A0A1T2L4B6_9GAMM</name>
<dbReference type="Pfam" id="PF04073">
    <property type="entry name" value="tRNA_edit"/>
    <property type="match status" value="1"/>
</dbReference>
<dbReference type="InterPro" id="IPR052340">
    <property type="entry name" value="RNase_Y/CdgJ"/>
</dbReference>
<reference evidence="2 3" key="1">
    <citation type="submission" date="2016-11" db="EMBL/GenBank/DDBJ databases">
        <title>Mixed transmission modes and dynamic genome evolution in an obligate animal-bacterial symbiosis.</title>
        <authorList>
            <person name="Russell S.L."/>
            <person name="Corbett-Detig R.B."/>
            <person name="Cavanaugh C.M."/>
        </authorList>
    </citation>
    <scope>NUCLEOTIDE SEQUENCE [LARGE SCALE GENOMIC DNA]</scope>
    <source>
        <strain evidence="2">Sveles-Q1</strain>
    </source>
</reference>
<dbReference type="PANTHER" id="PTHR33525:SF3">
    <property type="entry name" value="RIBONUCLEASE Y"/>
    <property type="match status" value="1"/>
</dbReference>
<dbReference type="GO" id="GO:0002161">
    <property type="term" value="F:aminoacyl-tRNA deacylase activity"/>
    <property type="evidence" value="ECO:0007669"/>
    <property type="project" value="InterPro"/>
</dbReference>
<dbReference type="Gene3D" id="3.90.960.10">
    <property type="entry name" value="YbaK/aminoacyl-tRNA synthetase-associated domain"/>
    <property type="match status" value="1"/>
</dbReference>
<feature type="domain" description="HDOD" evidence="1">
    <location>
        <begin position="199"/>
        <end position="349"/>
    </location>
</feature>
<comment type="caution">
    <text evidence="2">The sequence shown here is derived from an EMBL/GenBank/DDBJ whole genome shotgun (WGS) entry which is preliminary data.</text>
</comment>
<dbReference type="Gene3D" id="1.10.3210.10">
    <property type="entry name" value="Hypothetical protein af1432"/>
    <property type="match status" value="1"/>
</dbReference>
<dbReference type="InterPro" id="IPR013976">
    <property type="entry name" value="HDOD"/>
</dbReference>
<protein>
    <recommendedName>
        <fullName evidence="1">HDOD domain-containing protein</fullName>
    </recommendedName>
</protein>
<gene>
    <name evidence="2" type="ORF">BOW53_09525</name>
</gene>
<proteinExistence type="predicted"/>
<dbReference type="OrthoDB" id="9786549at2"/>
<accession>A0A1T2L4B6</accession>
<evidence type="ECO:0000313" key="3">
    <source>
        <dbReference type="Proteomes" id="UP000191110"/>
    </source>
</evidence>
<dbReference type="Pfam" id="PF08668">
    <property type="entry name" value="HDOD"/>
    <property type="match status" value="1"/>
</dbReference>
<dbReference type="PANTHER" id="PTHR33525">
    <property type="match status" value="1"/>
</dbReference>
<evidence type="ECO:0000313" key="2">
    <source>
        <dbReference type="EMBL" id="OOZ39947.1"/>
    </source>
</evidence>